<dbReference type="Pfam" id="PF00072">
    <property type="entry name" value="Response_reg"/>
    <property type="match status" value="1"/>
</dbReference>
<dbReference type="RefSeq" id="WP_066403340.1">
    <property type="nucleotide sequence ID" value="NZ_CP011390.1"/>
</dbReference>
<dbReference type="KEGG" id="fla:SY85_08065"/>
<name>A0A172TTN8_9BACT</name>
<feature type="modified residue" description="4-aspartylphosphate" evidence="1">
    <location>
        <position position="57"/>
    </location>
</feature>
<evidence type="ECO:0000256" key="1">
    <source>
        <dbReference type="PROSITE-ProRule" id="PRU00169"/>
    </source>
</evidence>
<dbReference type="Gene3D" id="3.40.50.2300">
    <property type="match status" value="1"/>
</dbReference>
<gene>
    <name evidence="3" type="ORF">SY85_08065</name>
</gene>
<dbReference type="SMART" id="SM00448">
    <property type="entry name" value="REC"/>
    <property type="match status" value="1"/>
</dbReference>
<dbReference type="InterPro" id="IPR052893">
    <property type="entry name" value="TCS_response_regulator"/>
</dbReference>
<dbReference type="OrthoDB" id="7631574at2"/>
<dbReference type="PROSITE" id="PS50110">
    <property type="entry name" value="RESPONSE_REGULATORY"/>
    <property type="match status" value="1"/>
</dbReference>
<dbReference type="AlphaFoldDB" id="A0A172TTN8"/>
<keyword evidence="1" id="KW-0597">Phosphoprotein</keyword>
<evidence type="ECO:0000313" key="3">
    <source>
        <dbReference type="EMBL" id="ANE50455.1"/>
    </source>
</evidence>
<evidence type="ECO:0000313" key="4">
    <source>
        <dbReference type="Proteomes" id="UP000077177"/>
    </source>
</evidence>
<dbReference type="Proteomes" id="UP000077177">
    <property type="component" value="Chromosome"/>
</dbReference>
<protein>
    <recommendedName>
        <fullName evidence="2">Response regulatory domain-containing protein</fullName>
    </recommendedName>
</protein>
<reference evidence="4" key="1">
    <citation type="submission" date="2015-01" db="EMBL/GenBank/DDBJ databases">
        <title>Flavisolibacter sp./LCS9/ whole genome sequencing.</title>
        <authorList>
            <person name="Kim M.K."/>
            <person name="Srinivasan S."/>
            <person name="Lee J.-J."/>
        </authorList>
    </citation>
    <scope>NUCLEOTIDE SEQUENCE [LARGE SCALE GENOMIC DNA]</scope>
    <source>
        <strain evidence="4">LCS9</strain>
    </source>
</reference>
<reference evidence="3 4" key="2">
    <citation type="journal article" date="2016" name="Int. J. Syst. Evol. Microbiol.">
        <title>Flavisolibacter tropicus sp. nov., isolated from tropical soil.</title>
        <authorList>
            <person name="Lee J.J."/>
            <person name="Kang M.S."/>
            <person name="Kim G.S."/>
            <person name="Lee C.S."/>
            <person name="Lim S."/>
            <person name="Lee J."/>
            <person name="Roh S.H."/>
            <person name="Kang H."/>
            <person name="Ha J.M."/>
            <person name="Bae S."/>
            <person name="Jung H.Y."/>
            <person name="Kim M.K."/>
        </authorList>
    </citation>
    <scope>NUCLEOTIDE SEQUENCE [LARGE SCALE GENOMIC DNA]</scope>
    <source>
        <strain evidence="3 4">LCS9</strain>
    </source>
</reference>
<dbReference type="PANTHER" id="PTHR44520">
    <property type="entry name" value="RESPONSE REGULATOR RCP1-RELATED"/>
    <property type="match status" value="1"/>
</dbReference>
<evidence type="ECO:0000259" key="2">
    <source>
        <dbReference type="PROSITE" id="PS50110"/>
    </source>
</evidence>
<proteinExistence type="predicted"/>
<dbReference type="InterPro" id="IPR001789">
    <property type="entry name" value="Sig_transdc_resp-reg_receiver"/>
</dbReference>
<dbReference type="SUPFAM" id="SSF52172">
    <property type="entry name" value="CheY-like"/>
    <property type="match status" value="1"/>
</dbReference>
<dbReference type="STRING" id="1492898.SY85_08065"/>
<keyword evidence="4" id="KW-1185">Reference proteome</keyword>
<dbReference type="PANTHER" id="PTHR44520:SF2">
    <property type="entry name" value="RESPONSE REGULATOR RCP1"/>
    <property type="match status" value="1"/>
</dbReference>
<accession>A0A172TTN8</accession>
<dbReference type="GO" id="GO:0000160">
    <property type="term" value="P:phosphorelay signal transduction system"/>
    <property type="evidence" value="ECO:0007669"/>
    <property type="project" value="InterPro"/>
</dbReference>
<organism evidence="3 4">
    <name type="scientific">Flavisolibacter tropicus</name>
    <dbReference type="NCBI Taxonomy" id="1492898"/>
    <lineage>
        <taxon>Bacteria</taxon>
        <taxon>Pseudomonadati</taxon>
        <taxon>Bacteroidota</taxon>
        <taxon>Chitinophagia</taxon>
        <taxon>Chitinophagales</taxon>
        <taxon>Chitinophagaceae</taxon>
        <taxon>Flavisolibacter</taxon>
    </lineage>
</organism>
<sequence length="129" mass="14833">MKRVVLVDDDRDDAELFQEALEEVDNNLHFQHFENAQSALTEWNTSTKVLPDVIFLDLNLPQVSGWEILKHLRQTNHLATIPVVMYTTSSQKQEAEIAHNLGANYFITKPTDYNELKRLLTEVLGKVLV</sequence>
<dbReference type="InterPro" id="IPR011006">
    <property type="entry name" value="CheY-like_superfamily"/>
</dbReference>
<feature type="domain" description="Response regulatory" evidence="2">
    <location>
        <begin position="3"/>
        <end position="124"/>
    </location>
</feature>
<dbReference type="EMBL" id="CP011390">
    <property type="protein sequence ID" value="ANE50455.1"/>
    <property type="molecule type" value="Genomic_DNA"/>
</dbReference>